<dbReference type="EC" id="3.4.11.5" evidence="4"/>
<feature type="domain" description="AB hydrolase-1" evidence="11">
    <location>
        <begin position="97"/>
        <end position="245"/>
    </location>
</feature>
<evidence type="ECO:0000259" key="12">
    <source>
        <dbReference type="Pfam" id="PF08386"/>
    </source>
</evidence>
<comment type="catalytic activity">
    <reaction evidence="1">
        <text>Release of N-terminal proline from a peptide.</text>
        <dbReference type="EC" id="3.4.11.5"/>
    </reaction>
</comment>
<dbReference type="InterPro" id="IPR013595">
    <property type="entry name" value="Pept_S33_TAP-like_C"/>
</dbReference>
<keyword evidence="5" id="KW-0031">Aminopeptidase</keyword>
<dbReference type="InterPro" id="IPR000073">
    <property type="entry name" value="AB_hydrolase_1"/>
</dbReference>
<reference evidence="13" key="5">
    <citation type="submission" date="2020-09" db="EMBL/GenBank/DDBJ databases">
        <authorList>
            <person name="Sun Q."/>
            <person name="Ohkuma M."/>
        </authorList>
    </citation>
    <scope>NUCLEOTIDE SEQUENCE</scope>
    <source>
        <strain evidence="13">JCM 4434</strain>
    </source>
</reference>
<reference evidence="14 15" key="2">
    <citation type="submission" date="2014-07" db="EMBL/GenBank/DDBJ databases">
        <authorList>
            <person name="Zhang J.E."/>
            <person name="Yang H."/>
            <person name="Guo J."/>
            <person name="Deng Z."/>
            <person name="Luo H."/>
            <person name="Luo M."/>
            <person name="Zhao B."/>
        </authorList>
    </citation>
    <scope>NUCLEOTIDE SEQUENCE [LARGE SCALE GENOMIC DNA]</scope>
    <source>
        <strain evidence="14">ATCC 10762</strain>
        <strain evidence="15">ATCC 10762 / DSM 40127 / CCM 3239 / JCM 4008 / LMG 5968 / NBRC 12843 / NCIMB 8234 / A-377</strain>
    </source>
</reference>
<keyword evidence="6" id="KW-0963">Cytoplasm</keyword>
<dbReference type="RefSeq" id="WP_050366244.1">
    <property type="nucleotide sequence ID" value="NZ_BMUB01000015.1"/>
</dbReference>
<reference evidence="14" key="3">
    <citation type="submission" date="2016-08" db="EMBL/GenBank/DDBJ databases">
        <title>Sequencing, Assembly and Comparative Genomics of S. aureofaciens ATCC 10762.</title>
        <authorList>
            <person name="Gradnigo J.S."/>
            <person name="Johnson N."/>
            <person name="Somerville G.A."/>
        </authorList>
    </citation>
    <scope>NUCLEOTIDE SEQUENCE [LARGE SCALE GENOMIC DNA]</scope>
    <source>
        <strain evidence="14">ATCC 10762</strain>
    </source>
</reference>
<feature type="signal peptide" evidence="10">
    <location>
        <begin position="1"/>
        <end position="24"/>
    </location>
</feature>
<dbReference type="PRINTS" id="PR00793">
    <property type="entry name" value="PROAMNOPTASE"/>
</dbReference>
<evidence type="ECO:0000256" key="8">
    <source>
        <dbReference type="ARBA" id="ARBA00022801"/>
    </source>
</evidence>
<feature type="domain" description="Peptidase S33 tripeptidyl aminopeptidase-like C-terminal" evidence="12">
    <location>
        <begin position="387"/>
        <end position="470"/>
    </location>
</feature>
<accession>A0A1E7N8T7</accession>
<gene>
    <name evidence="13" type="ORF">GCM10010502_55040</name>
    <name evidence="14" type="ORF">HS99_0004585</name>
</gene>
<proteinExistence type="inferred from homology"/>
<dbReference type="Pfam" id="PF08386">
    <property type="entry name" value="Abhydrolase_4"/>
    <property type="match status" value="1"/>
</dbReference>
<dbReference type="EMBL" id="JPRF03000021">
    <property type="protein sequence ID" value="OEV37101.1"/>
    <property type="molecule type" value="Genomic_DNA"/>
</dbReference>
<sequence>MTSTRGRVAALVGAVAVAACTTLAAPAAGFAATAGPDRAGPGISTGGGITGQAPCPDAPEFVCGTLTVPLDHGGRTPGNLQLDVAMTGNADAPKGDLLFLTGGPGQPGVPTIKRMASKLEPVLKDYRLVVYDQRGTGRGALRCPGLQEDMGSSDLAVPRKRSIADCATALGPNARFYSTADTVADIDQLRRALGARRLTLDGVSYGTFVAERYALTHPAHVARLVLDSVAPQQGFDPLDLAALPATARVLRTACRATGCTTDPAEDLAATVRRYGNGAQILSALTGYEFIDPDYGGVPEILHEAAAGQPAKLQDFFDLVHREVDAASAEELSQGLHSAALCADSRFPWGTTDTPVADRTTALERTRQQLTAEQTWPYDPATATGLGSLLVCLDWPREQVPPAPSVHRKLPNVPVLLLGGDRDISTPYEVLQKVAETAHDPQIVIVPGAAHSVQNRAANPAGRQAVYDFLLK</sequence>
<keyword evidence="7" id="KW-0645">Protease</keyword>
<evidence type="ECO:0000256" key="3">
    <source>
        <dbReference type="ARBA" id="ARBA00010088"/>
    </source>
</evidence>
<evidence type="ECO:0000256" key="10">
    <source>
        <dbReference type="SAM" id="SignalP"/>
    </source>
</evidence>
<organism evidence="14 15">
    <name type="scientific">Kitasatospora aureofaciens</name>
    <name type="common">Streptomyces aureofaciens</name>
    <dbReference type="NCBI Taxonomy" id="1894"/>
    <lineage>
        <taxon>Bacteria</taxon>
        <taxon>Bacillati</taxon>
        <taxon>Actinomycetota</taxon>
        <taxon>Actinomycetes</taxon>
        <taxon>Kitasatosporales</taxon>
        <taxon>Streptomycetaceae</taxon>
        <taxon>Kitasatospora</taxon>
    </lineage>
</organism>
<dbReference type="PANTHER" id="PTHR43722:SF1">
    <property type="entry name" value="PROLINE IMINOPEPTIDASE"/>
    <property type="match status" value="1"/>
</dbReference>
<evidence type="ECO:0000256" key="2">
    <source>
        <dbReference type="ARBA" id="ARBA00004496"/>
    </source>
</evidence>
<accession>A0A8H9HX78</accession>
<dbReference type="GO" id="GO:0005737">
    <property type="term" value="C:cytoplasm"/>
    <property type="evidence" value="ECO:0007669"/>
    <property type="project" value="UniProtKB-SubCell"/>
</dbReference>
<dbReference type="EMBL" id="BMUB01000015">
    <property type="protein sequence ID" value="GGU94186.1"/>
    <property type="molecule type" value="Genomic_DNA"/>
</dbReference>
<dbReference type="PROSITE" id="PS51257">
    <property type="entry name" value="PROKAR_LIPOPROTEIN"/>
    <property type="match status" value="1"/>
</dbReference>
<evidence type="ECO:0000256" key="5">
    <source>
        <dbReference type="ARBA" id="ARBA00022438"/>
    </source>
</evidence>
<dbReference type="Proteomes" id="UP000610124">
    <property type="component" value="Unassembled WGS sequence"/>
</dbReference>
<evidence type="ECO:0000256" key="7">
    <source>
        <dbReference type="ARBA" id="ARBA00022670"/>
    </source>
</evidence>
<dbReference type="Gene3D" id="3.40.50.1820">
    <property type="entry name" value="alpha/beta hydrolase"/>
    <property type="match status" value="1"/>
</dbReference>
<evidence type="ECO:0000256" key="9">
    <source>
        <dbReference type="ARBA" id="ARBA00029605"/>
    </source>
</evidence>
<evidence type="ECO:0000313" key="13">
    <source>
        <dbReference type="EMBL" id="GGU94186.1"/>
    </source>
</evidence>
<dbReference type="InterPro" id="IPR002410">
    <property type="entry name" value="Peptidase_S33"/>
</dbReference>
<comment type="caution">
    <text evidence="14">The sequence shown here is derived from an EMBL/GenBank/DDBJ whole genome shotgun (WGS) entry which is preliminary data.</text>
</comment>
<reference evidence="13" key="1">
    <citation type="journal article" date="2014" name="Int. J. Syst. Evol. Microbiol.">
        <title>Complete genome sequence of Corynebacterium casei LMG S-19264T (=DSM 44701T), isolated from a smear-ripened cheese.</title>
        <authorList>
            <consortium name="US DOE Joint Genome Institute (JGI-PGF)"/>
            <person name="Walter F."/>
            <person name="Albersmeier A."/>
            <person name="Kalinowski J."/>
            <person name="Ruckert C."/>
        </authorList>
    </citation>
    <scope>NUCLEOTIDE SEQUENCE</scope>
    <source>
        <strain evidence="13">JCM 4434</strain>
    </source>
</reference>
<feature type="chain" id="PRO_5038294945" description="prolyl aminopeptidase" evidence="10">
    <location>
        <begin position="25"/>
        <end position="471"/>
    </location>
</feature>
<evidence type="ECO:0000259" key="11">
    <source>
        <dbReference type="Pfam" id="PF00561"/>
    </source>
</evidence>
<dbReference type="Pfam" id="PF00561">
    <property type="entry name" value="Abhydrolase_1"/>
    <property type="match status" value="1"/>
</dbReference>
<dbReference type="GO" id="GO:0004177">
    <property type="term" value="F:aminopeptidase activity"/>
    <property type="evidence" value="ECO:0007669"/>
    <property type="project" value="UniProtKB-KW"/>
</dbReference>
<comment type="similarity">
    <text evidence="3">Belongs to the peptidase S33 family.</text>
</comment>
<dbReference type="AlphaFoldDB" id="A0A1E7N8T7"/>
<dbReference type="PANTHER" id="PTHR43722">
    <property type="entry name" value="PROLINE IMINOPEPTIDASE"/>
    <property type="match status" value="1"/>
</dbReference>
<keyword evidence="15" id="KW-1185">Reference proteome</keyword>
<dbReference type="InterPro" id="IPR029058">
    <property type="entry name" value="AB_hydrolase_fold"/>
</dbReference>
<dbReference type="OrthoDB" id="9796770at2"/>
<name>A0A1E7N8T7_KITAU</name>
<dbReference type="SUPFAM" id="SSF53474">
    <property type="entry name" value="alpha/beta-Hydrolases"/>
    <property type="match status" value="1"/>
</dbReference>
<keyword evidence="8" id="KW-0378">Hydrolase</keyword>
<evidence type="ECO:0000313" key="15">
    <source>
        <dbReference type="Proteomes" id="UP000037395"/>
    </source>
</evidence>
<evidence type="ECO:0000256" key="4">
    <source>
        <dbReference type="ARBA" id="ARBA00012568"/>
    </source>
</evidence>
<dbReference type="GO" id="GO:0006508">
    <property type="term" value="P:proteolysis"/>
    <property type="evidence" value="ECO:0007669"/>
    <property type="project" value="UniProtKB-KW"/>
</dbReference>
<protein>
    <recommendedName>
        <fullName evidence="4">prolyl aminopeptidase</fullName>
        <ecNumber evidence="4">3.4.11.5</ecNumber>
    </recommendedName>
    <alternativeName>
        <fullName evidence="9">Prolyl aminopeptidase</fullName>
    </alternativeName>
</protein>
<evidence type="ECO:0000256" key="6">
    <source>
        <dbReference type="ARBA" id="ARBA00022490"/>
    </source>
</evidence>
<evidence type="ECO:0000256" key="1">
    <source>
        <dbReference type="ARBA" id="ARBA00001585"/>
    </source>
</evidence>
<dbReference type="Proteomes" id="UP000037395">
    <property type="component" value="Unassembled WGS sequence"/>
</dbReference>
<dbReference type="InterPro" id="IPR005944">
    <property type="entry name" value="Pro_iminopeptidase"/>
</dbReference>
<reference evidence="15" key="4">
    <citation type="submission" date="2016-08" db="EMBL/GenBank/DDBJ databases">
        <title>Sequencing, assembly and comparative genomics of S. aureofaciens ATCC 10762.</title>
        <authorList>
            <person name="Gradnigo J.S."/>
            <person name="Johnson N."/>
            <person name="Somerville G.A."/>
        </authorList>
    </citation>
    <scope>NUCLEOTIDE SEQUENCE [LARGE SCALE GENOMIC DNA]</scope>
    <source>
        <strain evidence="15">ATCC 10762 / DSM 40127 / CCM 3239 / JCM 4008 / LMG 5968 / NBRC 12843 / NCIMB 8234 / A-377</strain>
    </source>
</reference>
<dbReference type="GeneID" id="97488476"/>
<evidence type="ECO:0000313" key="14">
    <source>
        <dbReference type="EMBL" id="OEV37101.1"/>
    </source>
</evidence>
<dbReference type="KEGG" id="kau:B6264_24405"/>
<comment type="subcellular location">
    <subcellularLocation>
        <location evidence="2">Cytoplasm</location>
    </subcellularLocation>
</comment>
<keyword evidence="10" id="KW-0732">Signal</keyword>